<dbReference type="InterPro" id="IPR003593">
    <property type="entry name" value="AAA+_ATPase"/>
</dbReference>
<dbReference type="SUPFAM" id="SSF52540">
    <property type="entry name" value="P-loop containing nucleoside triphosphate hydrolases"/>
    <property type="match status" value="5"/>
</dbReference>
<feature type="domain" description="AAA+ ATPase" evidence="10">
    <location>
        <begin position="610"/>
        <end position="773"/>
    </location>
</feature>
<name>A0A1Y1S5X5_9MICR</name>
<evidence type="ECO:0000256" key="3">
    <source>
        <dbReference type="ARBA" id="ARBA00007188"/>
    </source>
</evidence>
<organism evidence="11 12">
    <name type="scientific">Enterospora canceri</name>
    <dbReference type="NCBI Taxonomy" id="1081671"/>
    <lineage>
        <taxon>Eukaryota</taxon>
        <taxon>Fungi</taxon>
        <taxon>Fungi incertae sedis</taxon>
        <taxon>Microsporidia</taxon>
        <taxon>Enterocytozoonidae</taxon>
        <taxon>Enterospora</taxon>
    </lineage>
</organism>
<feature type="compositionally biased region" description="Polar residues" evidence="9">
    <location>
        <begin position="2372"/>
        <end position="2386"/>
    </location>
</feature>
<feature type="domain" description="AAA+ ATPase" evidence="10">
    <location>
        <begin position="1149"/>
        <end position="1292"/>
    </location>
</feature>
<dbReference type="GO" id="GO:0005730">
    <property type="term" value="C:nucleolus"/>
    <property type="evidence" value="ECO:0007669"/>
    <property type="project" value="UniProtKB-SubCell"/>
</dbReference>
<comment type="similarity">
    <text evidence="3">Belongs to the midasin family.</text>
</comment>
<evidence type="ECO:0000313" key="12">
    <source>
        <dbReference type="Proteomes" id="UP000192639"/>
    </source>
</evidence>
<dbReference type="GO" id="GO:0000027">
    <property type="term" value="P:ribosomal large subunit assembly"/>
    <property type="evidence" value="ECO:0007669"/>
    <property type="project" value="TreeGrafter"/>
</dbReference>
<dbReference type="GO" id="GO:0016887">
    <property type="term" value="F:ATP hydrolysis activity"/>
    <property type="evidence" value="ECO:0007669"/>
    <property type="project" value="InterPro"/>
</dbReference>
<accession>A0A1Y1S5X5</accession>
<dbReference type="FunFam" id="3.40.50.300:FF:000142">
    <property type="entry name" value="Midasin"/>
    <property type="match status" value="3"/>
</dbReference>
<dbReference type="Gene3D" id="3.40.50.300">
    <property type="entry name" value="P-loop containing nucleotide triphosphate hydrolases"/>
    <property type="match status" value="5"/>
</dbReference>
<feature type="domain" description="AAA+ ATPase" evidence="10">
    <location>
        <begin position="276"/>
        <end position="475"/>
    </location>
</feature>
<dbReference type="Pfam" id="PF07728">
    <property type="entry name" value="AAA_5"/>
    <property type="match status" value="4"/>
</dbReference>
<keyword evidence="6" id="KW-0067">ATP-binding</keyword>
<keyword evidence="8" id="KW-0539">Nucleus</keyword>
<reference evidence="11 12" key="1">
    <citation type="journal article" date="2017" name="Environ. Microbiol.">
        <title>Decay of the glycolytic pathway and adaptation to intranuclear parasitism within Enterocytozoonidae microsporidia.</title>
        <authorList>
            <person name="Wiredu Boakye D."/>
            <person name="Jaroenlak P."/>
            <person name="Prachumwat A."/>
            <person name="Williams T.A."/>
            <person name="Bateman K.S."/>
            <person name="Itsathitphaisarn O."/>
            <person name="Sritunyalucksana K."/>
            <person name="Paszkiewicz K.H."/>
            <person name="Moore K.A."/>
            <person name="Stentiford G.D."/>
            <person name="Williams B.A."/>
        </authorList>
    </citation>
    <scope>NUCLEOTIDE SEQUENCE [LARGE SCALE GENOMIC DNA]</scope>
    <source>
        <strain evidence="11 12">GB1</strain>
    </source>
</reference>
<protein>
    <recommendedName>
        <fullName evidence="4">Midasin</fullName>
    </recommendedName>
</protein>
<sequence>MIQCVGEEELLKQIEMSEAIRYPVVLFGNKGKSHLLRKCVKDIHFVDTREIADVKMLGGFWAFDDHEIVFVEGVLVEAMKTGKKLCLKRIDESIAVQQYLMPVVSERSIMCNNGTRITAHDDFRLFFTANSPFKYRNVNFIGPIMHKMSEFKNLMNLCILGNKSERCLRDSGTKCNLTCLKPVDCSCIEEGSDVVLCNEHFLKYVRFYKLVKNLTKSKADRAVYYQAIVNTFLLHDSLEIKNELYVEDEIREYRINLALTQSIKAAFDAIEFNVKTKTPTLLIGETGTGKTALIQEICAENNRKLSVINMSSDFDGFELVGGFKTFDFDKKFQEITKTFKQKYPTTIISGSICSQIKHMLETIKEESDIKNEIRKLDKIRKNKICFEFKKGKLAQAMKSGDWILLDEINLAPEETLKLIESIASKRFLLLQESGEIIEMHDDFRIFACMNPFGDYGKKQFQTSAFNTVIFEDFSNNLEDIKMVFDHHCNTEVSKSISNEICEYFYAVKQNITKKVYSNMLEPVVTGRTFCRIIKSLNQGIITTESVFRCFNLLVFTQLNLSSRAMAVELFSEMFGPVEIKTERIQLSSTEYVLTPQTEIILSDLIAAVDLNLPVLLQGNTSTGKTSMVYALAKERNQKVTRINNHEGTDVGDYLGMYRTVNGLFQFVHGPLIKAMKEGNWIILDELNLAESDVLESLNRLLDDNREIYIPETEEIVKPHISFRLFATQNIAYEGRKGLARSFRNRFVELMFNEKDENEIRIIIQRLFVLPKSFIDLVVETFKQLITCDDLTLQTKVTLRDVLKWCNRKPTTHEELLLHGLELFTERIRSKRNTVFDVFNKVFGKKIKADNLEDFYNEKCIQQVTGISNDLVITKSFRKLIHLVSNAWNNNESVLLVGETGIGKTLICDYVARQCNRKLKTINLSENTDVSDFLGHFEFKDGDIKWNNGTLVTALENGDCFLIDEINLADGSVLERLNSLLETDRSLFIPEINRRYTFQNARIAATMNPSGDFGKKELSPAFRNRFTEIYFTLEPEEKIEIFREKCRDIQPFIVANEIENELMEIIKVVSVRKGSMVVEYLKCVNNTDNTVVMNANKLRQGLLLNEIYDLINIRQSENVAEYSLKMLKKSEDKHFLYFNATNRVFRTFLFDMGVLLVGLPGTGKTSLIENLGKMCGKKVLRINLSENTEIDDLLGTMVCKGNSICFCKSTLVKYLQSGEWIILDEINLCSQSVLEGMNSILDYRKSITLTNGEEIKVHENSKIFATMNPSEVKGRKELPKSSLDRFIIVKLEEYKDNEINEILKAQFGYEFTHNKKLSLRENIKTNKMRQNKLYGAVVSRINSGFYADDRVFMLNDLCIEYKELDREFCIVHSQINALYELLQCILNKIPVILKGEFGRRNMIRFIGKLFGLGITNIYCSKETDITDLLGGYAKNNNTEETAELFTWKDSLLVDAIQNENVVVFHNAESVEKAVFDRLNCLFEFKSTLNVYERSIETEIAVNRKCVFVLFADDEMAFSEAIRDRCHVINLCDTYDYVDLLKINVQGTSLIGFADVQKYQNGMEWDRIDLEKWKRYQICTDIIPNLIKESDIQNYVCIRKNDIDQNQNTKYIDVYEQLIQFKDTKAYEIIRLFEDEQNMLNFNLSEFNSVELKKLMIRNLKNKKLKEMKEFKEKVATVIGTKCFILSDSVTDEIRETIRLLKACISEQVDPALVFYKNMKNKAAMEENNIIDQINSELVKCYKYNSGDMTKLQALKRERENINAKYSKVLSGINPNRDFMEFITAISSNNFPSEFFGGRMQRIRDNFDDCVVLMALESIQNIRTDSQPSVPEFNYNEAVLQLVKNKQIRKCSRQEYNKYSYNLLTNQSNETSTVLYGAICNNNITVDINIIPLIFVWFDDADYDRTLLNMIKHDDNTIRVIETRSDTITINYEELKRVDGFETIGELSCFTTPSEIVEYCSENSLFNDKTEKQLIDILINRKNVAAMLKIEPNYNWFGYLKYHKVTQEYFYNSTVYEFVERLFFVKEYYGMLINKKGTEWLEQYNKKHELYNWIALMDAFDLTRMKENKESELLIKLKRATIRTFKRFNEIVESYRGGFMLQPVTTVMDVKMIKQEMSECCENNKSKTESEFRKAVERSIKNTKLCDCKAVDLIIKDNLYESFINKLQLPEEPETNLAEYFMKRDNSQHNLKYLTAVAKLIHIYNQNIEHIKNADKSNRMIKYALCNEIKLDYLYLIYKIIKESVSYTEDQEEGEGIKNCSDEIEQNKEENDLNEDEINDEYDKNERVEEESNADELDNKGKADYEVESEHETEKEDLIEGSGESNETKEENNQCERMIEDPSGITDTDIDNNDTDIDDEISGISEEADESHTTEQSVTRSIEQEQQSNLPAEYAYKDYTKINMDQTCNNETDEFDDLRIAAEIGTKNDLLEAVENGTEIGKREDEGSDDKATNIKSATKRLKITAENKHCIKLINLIRTVLETNKNSKYRGNFKTGKKLSMKAVVNYIASGFSKDRIWMRRARNQFNYNFNIFIDNSKSMDSHSLVDLLGATLNKISTSFRCLGIDLSLFRFGTDLQRLHSLGDLTFSDESTNVQFIDDPQFACDLNIVLTDGIFNCSHRANFVALILDKNSIRRMARISLVNGRILRESFLGTFGLFHTVVEKEEEFEEKFVGVLRHLVDSMRFN</sequence>
<gene>
    <name evidence="11" type="primary">MDN1</name>
    <name evidence="11" type="ORF">ECANGB1_1521</name>
</gene>
<evidence type="ECO:0000256" key="6">
    <source>
        <dbReference type="ARBA" id="ARBA00022840"/>
    </source>
</evidence>
<evidence type="ECO:0000313" key="11">
    <source>
        <dbReference type="EMBL" id="ORD93815.1"/>
    </source>
</evidence>
<dbReference type="VEuPathDB" id="MicrosporidiaDB:ECANGB1_1521"/>
<dbReference type="SMART" id="SM00382">
    <property type="entry name" value="AAA"/>
    <property type="match status" value="4"/>
</dbReference>
<dbReference type="InterPro" id="IPR040848">
    <property type="entry name" value="AAA_lid_7"/>
</dbReference>
<dbReference type="CDD" id="cd00009">
    <property type="entry name" value="AAA"/>
    <property type="match status" value="2"/>
</dbReference>
<evidence type="ECO:0000256" key="5">
    <source>
        <dbReference type="ARBA" id="ARBA00022741"/>
    </source>
</evidence>
<dbReference type="InterPro" id="IPR041190">
    <property type="entry name" value="Midasin_AAA_lid_5"/>
</dbReference>
<dbReference type="InterPro" id="IPR027417">
    <property type="entry name" value="P-loop_NTPase"/>
</dbReference>
<dbReference type="InterPro" id="IPR011704">
    <property type="entry name" value="ATPase_dyneun-rel_AAA"/>
</dbReference>
<dbReference type="OrthoDB" id="5186at2759"/>
<evidence type="ECO:0000259" key="10">
    <source>
        <dbReference type="SMART" id="SM00382"/>
    </source>
</evidence>
<evidence type="ECO:0000256" key="7">
    <source>
        <dbReference type="ARBA" id="ARBA00023186"/>
    </source>
</evidence>
<evidence type="ECO:0000256" key="9">
    <source>
        <dbReference type="SAM" id="MobiDB-lite"/>
    </source>
</evidence>
<keyword evidence="12" id="KW-1185">Reference proteome</keyword>
<dbReference type="Proteomes" id="UP000192639">
    <property type="component" value="Unassembled WGS sequence"/>
</dbReference>
<dbReference type="GO" id="GO:0005524">
    <property type="term" value="F:ATP binding"/>
    <property type="evidence" value="ECO:0007669"/>
    <property type="project" value="UniProtKB-KW"/>
</dbReference>
<dbReference type="PANTHER" id="PTHR48103:SF2">
    <property type="entry name" value="MIDASIN"/>
    <property type="match status" value="1"/>
</dbReference>
<feature type="compositionally biased region" description="Basic and acidic residues" evidence="9">
    <location>
        <begin position="2295"/>
        <end position="2316"/>
    </location>
</feature>
<keyword evidence="7" id="KW-0143">Chaperone</keyword>
<feature type="region of interest" description="Disordered" evidence="9">
    <location>
        <begin position="2248"/>
        <end position="2386"/>
    </location>
</feature>
<proteinExistence type="inferred from homology"/>
<evidence type="ECO:0000256" key="4">
    <source>
        <dbReference type="ARBA" id="ARBA00017143"/>
    </source>
</evidence>
<dbReference type="GO" id="GO:0000055">
    <property type="term" value="P:ribosomal large subunit export from nucleus"/>
    <property type="evidence" value="ECO:0007669"/>
    <property type="project" value="TreeGrafter"/>
</dbReference>
<dbReference type="PANTHER" id="PTHR48103">
    <property type="entry name" value="MIDASIN-RELATED"/>
    <property type="match status" value="1"/>
</dbReference>
<comment type="caution">
    <text evidence="11">The sequence shown here is derived from an EMBL/GenBank/DDBJ whole genome shotgun (WGS) entry which is preliminary data.</text>
</comment>
<keyword evidence="5" id="KW-0547">Nucleotide-binding</keyword>
<feature type="domain" description="AAA+ ATPase" evidence="10">
    <location>
        <begin position="889"/>
        <end position="1031"/>
    </location>
</feature>
<dbReference type="Pfam" id="PF17865">
    <property type="entry name" value="AAA_lid_5"/>
    <property type="match status" value="1"/>
</dbReference>
<dbReference type="Pfam" id="PF17867">
    <property type="entry name" value="AAA_lid_7"/>
    <property type="match status" value="1"/>
</dbReference>
<dbReference type="EMBL" id="LWDP01000046">
    <property type="protein sequence ID" value="ORD93815.1"/>
    <property type="molecule type" value="Genomic_DNA"/>
</dbReference>
<evidence type="ECO:0000256" key="1">
    <source>
        <dbReference type="ARBA" id="ARBA00004604"/>
    </source>
</evidence>
<evidence type="ECO:0000256" key="2">
    <source>
        <dbReference type="ARBA" id="ARBA00004642"/>
    </source>
</evidence>
<feature type="compositionally biased region" description="Acidic residues" evidence="9">
    <location>
        <begin position="2346"/>
        <end position="2367"/>
    </location>
</feature>
<dbReference type="GO" id="GO:0005654">
    <property type="term" value="C:nucleoplasm"/>
    <property type="evidence" value="ECO:0007669"/>
    <property type="project" value="UniProtKB-SubCell"/>
</dbReference>
<evidence type="ECO:0000256" key="8">
    <source>
        <dbReference type="ARBA" id="ARBA00023242"/>
    </source>
</evidence>
<feature type="compositionally biased region" description="Basic and acidic residues" evidence="9">
    <location>
        <begin position="2324"/>
        <end position="2338"/>
    </location>
</feature>
<dbReference type="GO" id="GO:0030687">
    <property type="term" value="C:preribosome, large subunit precursor"/>
    <property type="evidence" value="ECO:0007669"/>
    <property type="project" value="TreeGrafter"/>
</dbReference>
<comment type="subcellular location">
    <subcellularLocation>
        <location evidence="1">Nucleus</location>
        <location evidence="1">Nucleolus</location>
    </subcellularLocation>
    <subcellularLocation>
        <location evidence="2">Nucleus</location>
        <location evidence="2">Nucleoplasm</location>
    </subcellularLocation>
</comment>